<dbReference type="Proteomes" id="UP000436088">
    <property type="component" value="Unassembled WGS sequence"/>
</dbReference>
<reference evidence="1" key="1">
    <citation type="submission" date="2019-09" db="EMBL/GenBank/DDBJ databases">
        <title>Draft genome information of white flower Hibiscus syriacus.</title>
        <authorList>
            <person name="Kim Y.-M."/>
        </authorList>
    </citation>
    <scope>NUCLEOTIDE SEQUENCE [LARGE SCALE GENOMIC DNA]</scope>
    <source>
        <strain evidence="1">YM2019G1</strain>
    </source>
</reference>
<dbReference type="EMBL" id="VEPZ02001337">
    <property type="protein sequence ID" value="KAE8678272.1"/>
    <property type="molecule type" value="Genomic_DNA"/>
</dbReference>
<comment type="caution">
    <text evidence="1">The sequence shown here is derived from an EMBL/GenBank/DDBJ whole genome shotgun (WGS) entry which is preliminary data.</text>
</comment>
<evidence type="ECO:0000313" key="2">
    <source>
        <dbReference type="Proteomes" id="UP000436088"/>
    </source>
</evidence>
<gene>
    <name evidence="1" type="ORF">F3Y22_tig00111427pilonHSYRG00251</name>
</gene>
<proteinExistence type="predicted"/>
<sequence>MLHLMMLKKYSLRELKGVLEQNCEEVTELQIWIIICNINSRLLNDTVAIISPISGWLVEVEVLVVMRMGFPILARQIPLSFSVSAPASHDTTHPNCSISTISSSIFGYHKFYIENFCSPVFSNYRRRPPHQVNDLLTIGGMYWYFPVKSSSGGIGLITAAKPISETQPNLQSSGNLAMLVYLELVQQ</sequence>
<evidence type="ECO:0000313" key="1">
    <source>
        <dbReference type="EMBL" id="KAE8678272.1"/>
    </source>
</evidence>
<organism evidence="1 2">
    <name type="scientific">Hibiscus syriacus</name>
    <name type="common">Rose of Sharon</name>
    <dbReference type="NCBI Taxonomy" id="106335"/>
    <lineage>
        <taxon>Eukaryota</taxon>
        <taxon>Viridiplantae</taxon>
        <taxon>Streptophyta</taxon>
        <taxon>Embryophyta</taxon>
        <taxon>Tracheophyta</taxon>
        <taxon>Spermatophyta</taxon>
        <taxon>Magnoliopsida</taxon>
        <taxon>eudicotyledons</taxon>
        <taxon>Gunneridae</taxon>
        <taxon>Pentapetalae</taxon>
        <taxon>rosids</taxon>
        <taxon>malvids</taxon>
        <taxon>Malvales</taxon>
        <taxon>Malvaceae</taxon>
        <taxon>Malvoideae</taxon>
        <taxon>Hibiscus</taxon>
    </lineage>
</organism>
<keyword evidence="2" id="KW-1185">Reference proteome</keyword>
<protein>
    <submittedName>
        <fullName evidence="1">Uncharacterized protein</fullName>
    </submittedName>
</protein>
<dbReference type="AlphaFoldDB" id="A0A6A2XRR8"/>
<name>A0A6A2XRR8_HIBSY</name>
<accession>A0A6A2XRR8</accession>